<feature type="chain" id="PRO_5018108384" description="Fibronectin type-III domain-containing protein" evidence="2">
    <location>
        <begin position="26"/>
        <end position="201"/>
    </location>
</feature>
<dbReference type="Pfam" id="PF07679">
    <property type="entry name" value="I-set"/>
    <property type="match status" value="1"/>
</dbReference>
<feature type="domain" description="Ig-like" evidence="3">
    <location>
        <begin position="98"/>
        <end position="179"/>
    </location>
</feature>
<dbReference type="Proteomes" id="UP000281553">
    <property type="component" value="Unassembled WGS sequence"/>
</dbReference>
<dbReference type="InterPro" id="IPR003599">
    <property type="entry name" value="Ig_sub"/>
</dbReference>
<feature type="signal peptide" evidence="2">
    <location>
        <begin position="1"/>
        <end position="25"/>
    </location>
</feature>
<dbReference type="InterPro" id="IPR036116">
    <property type="entry name" value="FN3_sf"/>
</dbReference>
<dbReference type="Pfam" id="PF00041">
    <property type="entry name" value="fn3"/>
    <property type="match status" value="1"/>
</dbReference>
<name>A0A3P6P361_DIBLA</name>
<feature type="domain" description="Fibronectin type-III" evidence="4">
    <location>
        <begin position="1"/>
        <end position="91"/>
    </location>
</feature>
<organism evidence="5 6">
    <name type="scientific">Dibothriocephalus latus</name>
    <name type="common">Fish tapeworm</name>
    <name type="synonym">Diphyllobothrium latum</name>
    <dbReference type="NCBI Taxonomy" id="60516"/>
    <lineage>
        <taxon>Eukaryota</taxon>
        <taxon>Metazoa</taxon>
        <taxon>Spiralia</taxon>
        <taxon>Lophotrochozoa</taxon>
        <taxon>Platyhelminthes</taxon>
        <taxon>Cestoda</taxon>
        <taxon>Eucestoda</taxon>
        <taxon>Diphyllobothriidea</taxon>
        <taxon>Diphyllobothriidae</taxon>
        <taxon>Dibothriocephalus</taxon>
    </lineage>
</organism>
<evidence type="ECO:0000259" key="4">
    <source>
        <dbReference type="PROSITE" id="PS50853"/>
    </source>
</evidence>
<protein>
    <recommendedName>
        <fullName evidence="7">Fibronectin type-III domain-containing protein</fullName>
    </recommendedName>
</protein>
<evidence type="ECO:0000313" key="6">
    <source>
        <dbReference type="Proteomes" id="UP000281553"/>
    </source>
</evidence>
<dbReference type="PROSITE" id="PS50853">
    <property type="entry name" value="FN3"/>
    <property type="match status" value="1"/>
</dbReference>
<dbReference type="InterPro" id="IPR036179">
    <property type="entry name" value="Ig-like_dom_sf"/>
</dbReference>
<keyword evidence="1" id="KW-0677">Repeat</keyword>
<dbReference type="InterPro" id="IPR050964">
    <property type="entry name" value="Striated_Muscle_Regulatory"/>
</dbReference>
<dbReference type="SMART" id="SM00409">
    <property type="entry name" value="IG"/>
    <property type="match status" value="1"/>
</dbReference>
<dbReference type="AlphaFoldDB" id="A0A3P6P361"/>
<dbReference type="Gene3D" id="2.60.40.10">
    <property type="entry name" value="Immunoglobulins"/>
    <property type="match status" value="2"/>
</dbReference>
<dbReference type="InterPro" id="IPR013098">
    <property type="entry name" value="Ig_I-set"/>
</dbReference>
<dbReference type="EMBL" id="UYRU01002216">
    <property type="protein sequence ID" value="VDK33796.1"/>
    <property type="molecule type" value="Genomic_DNA"/>
</dbReference>
<evidence type="ECO:0008006" key="7">
    <source>
        <dbReference type="Google" id="ProtNLM"/>
    </source>
</evidence>
<evidence type="ECO:0000256" key="1">
    <source>
        <dbReference type="ARBA" id="ARBA00022737"/>
    </source>
</evidence>
<dbReference type="SUPFAM" id="SSF48726">
    <property type="entry name" value="Immunoglobulin"/>
    <property type="match status" value="1"/>
</dbReference>
<evidence type="ECO:0000256" key="2">
    <source>
        <dbReference type="SAM" id="SignalP"/>
    </source>
</evidence>
<dbReference type="SUPFAM" id="SSF49265">
    <property type="entry name" value="Fibronectin type III"/>
    <property type="match status" value="1"/>
</dbReference>
<gene>
    <name evidence="5" type="ORF">DILT_LOCUS516</name>
</gene>
<keyword evidence="6" id="KW-1185">Reference proteome</keyword>
<accession>A0A3P6P361</accession>
<proteinExistence type="predicted"/>
<evidence type="ECO:0000313" key="5">
    <source>
        <dbReference type="EMBL" id="VDK33796.1"/>
    </source>
</evidence>
<dbReference type="InterPro" id="IPR003961">
    <property type="entry name" value="FN3_dom"/>
</dbReference>
<dbReference type="PANTHER" id="PTHR13817:SF166">
    <property type="entry name" value="NEURONAL IGCAM-RELATED"/>
    <property type="match status" value="1"/>
</dbReference>
<dbReference type="PANTHER" id="PTHR13817">
    <property type="entry name" value="TITIN"/>
    <property type="match status" value="1"/>
</dbReference>
<dbReference type="CDD" id="cd00063">
    <property type="entry name" value="FN3"/>
    <property type="match status" value="1"/>
</dbReference>
<evidence type="ECO:0000259" key="3">
    <source>
        <dbReference type="PROSITE" id="PS50835"/>
    </source>
</evidence>
<reference evidence="5 6" key="1">
    <citation type="submission" date="2018-11" db="EMBL/GenBank/DDBJ databases">
        <authorList>
            <consortium name="Pathogen Informatics"/>
        </authorList>
    </citation>
    <scope>NUCLEOTIDE SEQUENCE [LARGE SCALE GENOMIC DNA]</scope>
</reference>
<feature type="non-terminal residue" evidence="5">
    <location>
        <position position="201"/>
    </location>
</feature>
<dbReference type="InterPro" id="IPR013783">
    <property type="entry name" value="Ig-like_fold"/>
</dbReference>
<dbReference type="InterPro" id="IPR007110">
    <property type="entry name" value="Ig-like_dom"/>
</dbReference>
<dbReference type="OrthoDB" id="6158926at2759"/>
<sequence>MESSRRGGLAGGLVLGAVFEWSCNCEQCCGSACRATTDGIHWATCEEEPIDTELTVSKLQPDCDYEFRVAAINSAGTGEFSQPSEPYSPEKAAESAKPVLVRPLENAAVSVNTPVDLSCDFKLGEPKATVTCGAKCTTSQPNDRHATLRISRCQFEDAGVFTCRAENAAGSVETTCRVRVLQKPTLRLALPRGASEKVTGS</sequence>
<dbReference type="PROSITE" id="PS50835">
    <property type="entry name" value="IG_LIKE"/>
    <property type="match status" value="1"/>
</dbReference>
<keyword evidence="2" id="KW-0732">Signal</keyword>